<dbReference type="NCBIfam" id="NF000594">
    <property type="entry name" value="PRK00015.1-1"/>
    <property type="match status" value="1"/>
</dbReference>
<keyword evidence="12 14" id="KW-0378">Hydrolase</keyword>
<comment type="subcellular location">
    <subcellularLocation>
        <location evidence="4 14">Cytoplasm</location>
    </subcellularLocation>
</comment>
<evidence type="ECO:0000259" key="17">
    <source>
        <dbReference type="PROSITE" id="PS51975"/>
    </source>
</evidence>
<keyword evidence="8 14" id="KW-0963">Cytoplasm</keyword>
<dbReference type="RefSeq" id="WP_073166826.1">
    <property type="nucleotide sequence ID" value="NZ_FQUW01000037.1"/>
</dbReference>
<sequence>MGCLEDWFRYEEELYARGYSLVAGVDEAGRGPLAGPVVAAAVILPGRVFLSGLNDSKKIPPGRREELAHQIKQVALDWAIGLSTVKEIELLNIHYASLLAMRRAVLGLKVVPEFLLVDGRFYLELSLPQRALVGGDASCASIAAASILAKVARDQLMRICHHLYPQYGFDHHKGYPTVEHRQALARWGPCPLHRLTFRGVK</sequence>
<dbReference type="Gene3D" id="3.30.420.10">
    <property type="entry name" value="Ribonuclease H-like superfamily/Ribonuclease H"/>
    <property type="match status" value="1"/>
</dbReference>
<evidence type="ECO:0000256" key="11">
    <source>
        <dbReference type="ARBA" id="ARBA00022759"/>
    </source>
</evidence>
<evidence type="ECO:0000256" key="8">
    <source>
        <dbReference type="ARBA" id="ARBA00022490"/>
    </source>
</evidence>
<feature type="domain" description="RNase H type-2" evidence="17">
    <location>
        <begin position="20"/>
        <end position="201"/>
    </location>
</feature>
<evidence type="ECO:0000256" key="4">
    <source>
        <dbReference type="ARBA" id="ARBA00004496"/>
    </source>
</evidence>
<evidence type="ECO:0000313" key="18">
    <source>
        <dbReference type="EMBL" id="SHF53530.1"/>
    </source>
</evidence>
<keyword evidence="19" id="KW-1185">Reference proteome</keyword>
<dbReference type="GO" id="GO:0003723">
    <property type="term" value="F:RNA binding"/>
    <property type="evidence" value="ECO:0007669"/>
    <property type="project" value="UniProtKB-UniRule"/>
</dbReference>
<keyword evidence="9 14" id="KW-0540">Nuclease</keyword>
<evidence type="ECO:0000256" key="2">
    <source>
        <dbReference type="ARBA" id="ARBA00001946"/>
    </source>
</evidence>
<keyword evidence="10 14" id="KW-0479">Metal-binding</keyword>
<dbReference type="NCBIfam" id="NF000595">
    <property type="entry name" value="PRK00015.1-3"/>
    <property type="match status" value="1"/>
</dbReference>
<protein>
    <recommendedName>
        <fullName evidence="7 14">Ribonuclease HII</fullName>
        <shortName evidence="14">RNase HII</shortName>
        <ecNumber evidence="6 14">3.1.26.4</ecNumber>
    </recommendedName>
</protein>
<dbReference type="PANTHER" id="PTHR10954">
    <property type="entry name" value="RIBONUCLEASE H2 SUBUNIT A"/>
    <property type="match status" value="1"/>
</dbReference>
<dbReference type="GO" id="GO:0005737">
    <property type="term" value="C:cytoplasm"/>
    <property type="evidence" value="ECO:0007669"/>
    <property type="project" value="UniProtKB-SubCell"/>
</dbReference>
<dbReference type="EMBL" id="FQUW01000037">
    <property type="protein sequence ID" value="SHF53530.1"/>
    <property type="molecule type" value="Genomic_DNA"/>
</dbReference>
<feature type="binding site" evidence="14 15">
    <location>
        <position position="27"/>
    </location>
    <ligand>
        <name>a divalent metal cation</name>
        <dbReference type="ChEBI" id="CHEBI:60240"/>
    </ligand>
</feature>
<evidence type="ECO:0000313" key="19">
    <source>
        <dbReference type="Proteomes" id="UP000184196"/>
    </source>
</evidence>
<evidence type="ECO:0000256" key="1">
    <source>
        <dbReference type="ARBA" id="ARBA00000077"/>
    </source>
</evidence>
<keyword evidence="13 14" id="KW-0464">Manganese</keyword>
<proteinExistence type="inferred from homology"/>
<dbReference type="InterPro" id="IPR001352">
    <property type="entry name" value="RNase_HII/HIII"/>
</dbReference>
<dbReference type="GO" id="GO:0006298">
    <property type="term" value="P:mismatch repair"/>
    <property type="evidence" value="ECO:0007669"/>
    <property type="project" value="TreeGrafter"/>
</dbReference>
<feature type="binding site" evidence="14 15">
    <location>
        <position position="118"/>
    </location>
    <ligand>
        <name>a divalent metal cation</name>
        <dbReference type="ChEBI" id="CHEBI:60240"/>
    </ligand>
</feature>
<dbReference type="SUPFAM" id="SSF53098">
    <property type="entry name" value="Ribonuclease H-like"/>
    <property type="match status" value="1"/>
</dbReference>
<evidence type="ECO:0000256" key="7">
    <source>
        <dbReference type="ARBA" id="ARBA00019179"/>
    </source>
</evidence>
<name>A0A1M5CFQ6_9FIRM</name>
<dbReference type="GO" id="GO:0030145">
    <property type="term" value="F:manganese ion binding"/>
    <property type="evidence" value="ECO:0007669"/>
    <property type="project" value="UniProtKB-UniRule"/>
</dbReference>
<comment type="catalytic activity">
    <reaction evidence="1 14 15 16">
        <text>Endonucleolytic cleavage to 5'-phosphomonoester.</text>
        <dbReference type="EC" id="3.1.26.4"/>
    </reaction>
</comment>
<comment type="function">
    <text evidence="3 14 16">Endonuclease that specifically degrades the RNA of RNA-DNA hybrids.</text>
</comment>
<evidence type="ECO:0000256" key="12">
    <source>
        <dbReference type="ARBA" id="ARBA00022801"/>
    </source>
</evidence>
<dbReference type="PANTHER" id="PTHR10954:SF18">
    <property type="entry name" value="RIBONUCLEASE HII"/>
    <property type="match status" value="1"/>
</dbReference>
<evidence type="ECO:0000256" key="13">
    <source>
        <dbReference type="ARBA" id="ARBA00023211"/>
    </source>
</evidence>
<evidence type="ECO:0000256" key="6">
    <source>
        <dbReference type="ARBA" id="ARBA00012180"/>
    </source>
</evidence>
<dbReference type="AlphaFoldDB" id="A0A1M5CFQ6"/>
<dbReference type="EC" id="3.1.26.4" evidence="6 14"/>
<dbReference type="InterPro" id="IPR022898">
    <property type="entry name" value="RNase_HII"/>
</dbReference>
<dbReference type="GO" id="GO:0032299">
    <property type="term" value="C:ribonuclease H2 complex"/>
    <property type="evidence" value="ECO:0007669"/>
    <property type="project" value="TreeGrafter"/>
</dbReference>
<dbReference type="Proteomes" id="UP000184196">
    <property type="component" value="Unassembled WGS sequence"/>
</dbReference>
<dbReference type="GO" id="GO:0043137">
    <property type="term" value="P:DNA replication, removal of RNA primer"/>
    <property type="evidence" value="ECO:0007669"/>
    <property type="project" value="TreeGrafter"/>
</dbReference>
<dbReference type="Pfam" id="PF01351">
    <property type="entry name" value="RNase_HII"/>
    <property type="match status" value="1"/>
</dbReference>
<evidence type="ECO:0000256" key="3">
    <source>
        <dbReference type="ARBA" id="ARBA00004065"/>
    </source>
</evidence>
<dbReference type="OrthoDB" id="9803420at2"/>
<evidence type="ECO:0000256" key="9">
    <source>
        <dbReference type="ARBA" id="ARBA00022722"/>
    </source>
</evidence>
<accession>A0A1M5CFQ6</accession>
<feature type="binding site" evidence="14 15">
    <location>
        <position position="26"/>
    </location>
    <ligand>
        <name>a divalent metal cation</name>
        <dbReference type="ChEBI" id="CHEBI:60240"/>
    </ligand>
</feature>
<dbReference type="InterPro" id="IPR036397">
    <property type="entry name" value="RNaseH_sf"/>
</dbReference>
<dbReference type="HAMAP" id="MF_00052_B">
    <property type="entry name" value="RNase_HII_B"/>
    <property type="match status" value="1"/>
</dbReference>
<gene>
    <name evidence="14" type="primary">rnhB</name>
    <name evidence="18" type="ORF">SAMN02745218_02521</name>
</gene>
<evidence type="ECO:0000256" key="14">
    <source>
        <dbReference type="HAMAP-Rule" id="MF_00052"/>
    </source>
</evidence>
<comment type="cofactor">
    <cofactor evidence="14 15">
        <name>Mn(2+)</name>
        <dbReference type="ChEBI" id="CHEBI:29035"/>
    </cofactor>
    <cofactor evidence="14 15">
        <name>Mg(2+)</name>
        <dbReference type="ChEBI" id="CHEBI:18420"/>
    </cofactor>
    <text evidence="14 15">Manganese or magnesium. Binds 1 divalent metal ion per monomer in the absence of substrate. May bind a second metal ion after substrate binding.</text>
</comment>
<keyword evidence="11 14" id="KW-0255">Endonuclease</keyword>
<evidence type="ECO:0000256" key="16">
    <source>
        <dbReference type="RuleBase" id="RU003515"/>
    </source>
</evidence>
<evidence type="ECO:0000256" key="5">
    <source>
        <dbReference type="ARBA" id="ARBA00007383"/>
    </source>
</evidence>
<reference evidence="19" key="1">
    <citation type="submission" date="2016-11" db="EMBL/GenBank/DDBJ databases">
        <authorList>
            <person name="Varghese N."/>
            <person name="Submissions S."/>
        </authorList>
    </citation>
    <scope>NUCLEOTIDE SEQUENCE [LARGE SCALE GENOMIC DNA]</scope>
    <source>
        <strain evidence="19">DSM 11792</strain>
    </source>
</reference>
<dbReference type="CDD" id="cd07182">
    <property type="entry name" value="RNase_HII_bacteria_HII_like"/>
    <property type="match status" value="1"/>
</dbReference>
<organism evidence="18 19">
    <name type="scientific">Desulfofundulus australicus DSM 11792</name>
    <dbReference type="NCBI Taxonomy" id="1121425"/>
    <lineage>
        <taxon>Bacteria</taxon>
        <taxon>Bacillati</taxon>
        <taxon>Bacillota</taxon>
        <taxon>Clostridia</taxon>
        <taxon>Eubacteriales</taxon>
        <taxon>Peptococcaceae</taxon>
        <taxon>Desulfofundulus</taxon>
    </lineage>
</organism>
<dbReference type="PROSITE" id="PS51975">
    <property type="entry name" value="RNASE_H_2"/>
    <property type="match status" value="1"/>
</dbReference>
<dbReference type="InterPro" id="IPR024567">
    <property type="entry name" value="RNase_HII/HIII_dom"/>
</dbReference>
<dbReference type="InterPro" id="IPR012337">
    <property type="entry name" value="RNaseH-like_sf"/>
</dbReference>
<evidence type="ECO:0000256" key="15">
    <source>
        <dbReference type="PROSITE-ProRule" id="PRU01319"/>
    </source>
</evidence>
<comment type="cofactor">
    <cofactor evidence="2">
        <name>Mg(2+)</name>
        <dbReference type="ChEBI" id="CHEBI:18420"/>
    </cofactor>
</comment>
<dbReference type="GO" id="GO:0004523">
    <property type="term" value="F:RNA-DNA hybrid ribonuclease activity"/>
    <property type="evidence" value="ECO:0007669"/>
    <property type="project" value="UniProtKB-UniRule"/>
</dbReference>
<evidence type="ECO:0000256" key="10">
    <source>
        <dbReference type="ARBA" id="ARBA00022723"/>
    </source>
</evidence>
<comment type="similarity">
    <text evidence="5 14 16">Belongs to the RNase HII family.</text>
</comment>